<dbReference type="PRINTS" id="PR00741">
    <property type="entry name" value="GLHYDRLASE29"/>
</dbReference>
<organism evidence="8 9">
    <name type="scientific">Lapillicoccus jejuensis</name>
    <dbReference type="NCBI Taxonomy" id="402171"/>
    <lineage>
        <taxon>Bacteria</taxon>
        <taxon>Bacillati</taxon>
        <taxon>Actinomycetota</taxon>
        <taxon>Actinomycetes</taxon>
        <taxon>Micrococcales</taxon>
        <taxon>Intrasporangiaceae</taxon>
        <taxon>Lapillicoccus</taxon>
    </lineage>
</organism>
<dbReference type="GO" id="GO:0016139">
    <property type="term" value="P:glycoside catabolic process"/>
    <property type="evidence" value="ECO:0007669"/>
    <property type="project" value="TreeGrafter"/>
</dbReference>
<evidence type="ECO:0000313" key="9">
    <source>
        <dbReference type="Proteomes" id="UP000317893"/>
    </source>
</evidence>
<dbReference type="InterPro" id="IPR016286">
    <property type="entry name" value="FUC_metazoa-typ"/>
</dbReference>
<evidence type="ECO:0000313" key="8">
    <source>
        <dbReference type="EMBL" id="TQJ08913.1"/>
    </source>
</evidence>
<keyword evidence="6" id="KW-0326">Glycosidase</keyword>
<dbReference type="Pfam" id="PF01120">
    <property type="entry name" value="Alpha_L_fucos"/>
    <property type="match status" value="1"/>
</dbReference>
<dbReference type="Proteomes" id="UP000317893">
    <property type="component" value="Unassembled WGS sequence"/>
</dbReference>
<dbReference type="AlphaFoldDB" id="A0A542E0P1"/>
<dbReference type="RefSeq" id="WP_141848366.1">
    <property type="nucleotide sequence ID" value="NZ_BAAAPR010000005.1"/>
</dbReference>
<dbReference type="GO" id="GO:0006004">
    <property type="term" value="P:fucose metabolic process"/>
    <property type="evidence" value="ECO:0007669"/>
    <property type="project" value="InterPro"/>
</dbReference>
<dbReference type="GO" id="GO:0005764">
    <property type="term" value="C:lysosome"/>
    <property type="evidence" value="ECO:0007669"/>
    <property type="project" value="TreeGrafter"/>
</dbReference>
<dbReference type="EMBL" id="VFMN01000001">
    <property type="protein sequence ID" value="TQJ08913.1"/>
    <property type="molecule type" value="Genomic_DNA"/>
</dbReference>
<dbReference type="GO" id="GO:0004560">
    <property type="term" value="F:alpha-L-fucosidase activity"/>
    <property type="evidence" value="ECO:0007669"/>
    <property type="project" value="InterPro"/>
</dbReference>
<comment type="function">
    <text evidence="1">Alpha-L-fucosidase is responsible for hydrolyzing the alpha-1,6-linked fucose joined to the reducing-end N-acetylglucosamine of the carbohydrate moieties of glycoproteins.</text>
</comment>
<keyword evidence="5" id="KW-0378">Hydrolase</keyword>
<dbReference type="EC" id="3.2.1.51" evidence="3"/>
<dbReference type="SUPFAM" id="SSF51445">
    <property type="entry name" value="(Trans)glycosidases"/>
    <property type="match status" value="1"/>
</dbReference>
<dbReference type="InterPro" id="IPR000933">
    <property type="entry name" value="Glyco_hydro_29"/>
</dbReference>
<feature type="domain" description="Glycoside hydrolase family 29 N-terminal" evidence="7">
    <location>
        <begin position="18"/>
        <end position="358"/>
    </location>
</feature>
<name>A0A542E0P1_9MICO</name>
<comment type="similarity">
    <text evidence="2">Belongs to the glycosyl hydrolase 29 family.</text>
</comment>
<keyword evidence="4" id="KW-0732">Signal</keyword>
<dbReference type="InterPro" id="IPR057739">
    <property type="entry name" value="Glyco_hydro_29_N"/>
</dbReference>
<evidence type="ECO:0000256" key="6">
    <source>
        <dbReference type="ARBA" id="ARBA00023295"/>
    </source>
</evidence>
<protein>
    <recommendedName>
        <fullName evidence="3">alpha-L-fucosidase</fullName>
        <ecNumber evidence="3">3.2.1.51</ecNumber>
    </recommendedName>
</protein>
<accession>A0A542E0P1</accession>
<sequence>MAMFEDQPQRPAAYERFVHEVPSWFRDAKLGIFVHWGAYSVPAWAEPVGELGTLDDEYWFAHVPYAEWYANTIRIDGSPAQQHHREVWGGRPYDDFLDLWRAEDFDPDEQAALFARAGARYVVPTTKHHDGITLWDAPGTDGRDTVARGPRRDLVGAYADAARRHGLRFGTYYSGGLDWHVRDLGPITRGLDGIAQKPVDEEYTAYANAHLLDLVERYRPDLLWGDIDWPDAGKPEGPLSFTHVLDAFYAANPEGVVNDRFGLTHWDFRTSEYQQGRSAEADDAWENCRGIGFSFGYNQVEGPEHHLDGPAAVRHLLDVVSRGGNLLLDVGPDAAGRIPPLQRACLEQLGDWMERHGDAVHGTRPLAAAVARPTHDGDDPGGPWLRWTASADHRTAYGVVDAGPGDVRLTADPDRVDPAGARLLDGTTDGTPVPAVADGDGVRVTVPAPAVPGPQVVALPVR</sequence>
<dbReference type="OrthoDB" id="5526311at2"/>
<gene>
    <name evidence="8" type="ORF">FB458_2014</name>
</gene>
<reference evidence="8 9" key="1">
    <citation type="submission" date="2019-06" db="EMBL/GenBank/DDBJ databases">
        <title>Sequencing the genomes of 1000 actinobacteria strains.</title>
        <authorList>
            <person name="Klenk H.-P."/>
        </authorList>
    </citation>
    <scope>NUCLEOTIDE SEQUENCE [LARGE SCALE GENOMIC DNA]</scope>
    <source>
        <strain evidence="8 9">DSM 18607</strain>
    </source>
</reference>
<evidence type="ECO:0000256" key="5">
    <source>
        <dbReference type="ARBA" id="ARBA00022801"/>
    </source>
</evidence>
<dbReference type="SMART" id="SM00812">
    <property type="entry name" value="Alpha_L_fucos"/>
    <property type="match status" value="1"/>
</dbReference>
<evidence type="ECO:0000259" key="7">
    <source>
        <dbReference type="Pfam" id="PF01120"/>
    </source>
</evidence>
<dbReference type="InterPro" id="IPR017853">
    <property type="entry name" value="GH"/>
</dbReference>
<evidence type="ECO:0000256" key="2">
    <source>
        <dbReference type="ARBA" id="ARBA00007951"/>
    </source>
</evidence>
<dbReference type="PANTHER" id="PTHR10030:SF37">
    <property type="entry name" value="ALPHA-L-FUCOSIDASE-RELATED"/>
    <property type="match status" value="1"/>
</dbReference>
<keyword evidence="9" id="KW-1185">Reference proteome</keyword>
<evidence type="ECO:0000256" key="4">
    <source>
        <dbReference type="ARBA" id="ARBA00022729"/>
    </source>
</evidence>
<evidence type="ECO:0000256" key="3">
    <source>
        <dbReference type="ARBA" id="ARBA00012662"/>
    </source>
</evidence>
<proteinExistence type="inferred from homology"/>
<dbReference type="PANTHER" id="PTHR10030">
    <property type="entry name" value="ALPHA-L-FUCOSIDASE"/>
    <property type="match status" value="1"/>
</dbReference>
<comment type="caution">
    <text evidence="8">The sequence shown here is derived from an EMBL/GenBank/DDBJ whole genome shotgun (WGS) entry which is preliminary data.</text>
</comment>
<dbReference type="Gene3D" id="3.20.20.80">
    <property type="entry name" value="Glycosidases"/>
    <property type="match status" value="1"/>
</dbReference>
<evidence type="ECO:0000256" key="1">
    <source>
        <dbReference type="ARBA" id="ARBA00004071"/>
    </source>
</evidence>